<keyword evidence="3" id="KW-1185">Reference proteome</keyword>
<dbReference type="InterPro" id="IPR011990">
    <property type="entry name" value="TPR-like_helical_dom_sf"/>
</dbReference>
<gene>
    <name evidence="2" type="ORF">R9X50_00655000</name>
</gene>
<feature type="compositionally biased region" description="Basic and acidic residues" evidence="1">
    <location>
        <begin position="127"/>
        <end position="140"/>
    </location>
</feature>
<organism evidence="2 3">
    <name type="scientific">Acrodontium crateriforme</name>
    <dbReference type="NCBI Taxonomy" id="150365"/>
    <lineage>
        <taxon>Eukaryota</taxon>
        <taxon>Fungi</taxon>
        <taxon>Dikarya</taxon>
        <taxon>Ascomycota</taxon>
        <taxon>Pezizomycotina</taxon>
        <taxon>Dothideomycetes</taxon>
        <taxon>Dothideomycetidae</taxon>
        <taxon>Mycosphaerellales</taxon>
        <taxon>Teratosphaeriaceae</taxon>
        <taxon>Acrodontium</taxon>
    </lineage>
</organism>
<evidence type="ECO:0000256" key="1">
    <source>
        <dbReference type="SAM" id="MobiDB-lite"/>
    </source>
</evidence>
<feature type="compositionally biased region" description="Low complexity" evidence="1">
    <location>
        <begin position="87"/>
        <end position="96"/>
    </location>
</feature>
<name>A0AAQ3MA07_9PEZI</name>
<protein>
    <recommendedName>
        <fullName evidence="4">Pentatricopeptide repeat protein</fullName>
    </recommendedName>
</protein>
<feature type="compositionally biased region" description="Polar residues" evidence="1">
    <location>
        <begin position="1298"/>
        <end position="1324"/>
    </location>
</feature>
<dbReference type="EMBL" id="CP138590">
    <property type="protein sequence ID" value="WPH03667.1"/>
    <property type="molecule type" value="Genomic_DNA"/>
</dbReference>
<feature type="region of interest" description="Disordered" evidence="1">
    <location>
        <begin position="1298"/>
        <end position="1331"/>
    </location>
</feature>
<evidence type="ECO:0000313" key="2">
    <source>
        <dbReference type="EMBL" id="WPH03667.1"/>
    </source>
</evidence>
<feature type="region of interest" description="Disordered" evidence="1">
    <location>
        <begin position="81"/>
        <end position="175"/>
    </location>
</feature>
<reference evidence="2 3" key="1">
    <citation type="submission" date="2023-11" db="EMBL/GenBank/DDBJ databases">
        <title>An acidophilic fungus is an integral part of prey digestion in a carnivorous sundew plant.</title>
        <authorList>
            <person name="Tsai I.J."/>
        </authorList>
    </citation>
    <scope>NUCLEOTIDE SEQUENCE [LARGE SCALE GENOMIC DNA]</scope>
    <source>
        <strain evidence="2">169a</strain>
    </source>
</reference>
<sequence>MFNAKSRPVPSKGALKVLYQLAYISSGAAVGVATLCAEERRRRTKLVQKIADNAKRIRQSPRYHSNTALAQVDPEHHFFSTAGNDRSSSYSTSVDSFVGGKPRREPELPSVVEKGYERKQGRGIRTKGGERKDEKSVSKEHARRRTAVRREAHISERRVEPSWITAKGKPGNGTNGRAADSMLLEFDLLKQAAIRRQTDTEVDIQPKAQIKTSQTRDWETSLQELKRHGLRTTSAWTTGPGIDVDLSPSDVSHDIQSFLHLSSLQNQSDIDWTRFVDELLRLAGNIGTPYDIKSLLSWKASKKILTSEDVYDLTRLIRARQDYMGHKEVIHLYSSLFSRTEFLELDPGRKASLALSMVASVIRADRESTTNDAIGTIFHAVMEPEPKCSNHSHERAKYVHGPSKECGNNVTEHVCFQMASHCRSLMNDGDARHATDLLLAFLGQRESISRETQGILLQETFEALLNNIDLPSCARLLPMAFELLDMSDASVYSERFLLACDENNRHTLVWTTLRDANKKFDHNIFDLSSGRSNQILALACIKNLEGSAVGDGEHIQTTFERFYRRTPANLRGRLVESRTTLRLRALWRTTRNLDLVEAEYRKHLDWLNTNGELSARRRLMTALLEIRITANSIPLAMELLAQLRENETKDVSLYSLTAVLFARKRAWASVDKILDDATRVSYKLGAASPKYLNHMLHLFAQEHNAEETLEFVKRMVDLHGLRPNQSTTRIMLRSYVTQKRPELISTWFTYLRSIGQGQKDSLVDARVALDVLQQYYRAYRPSHVLLMWLCRNLTNFAPCLRGLELTEWVENVVRKDLRNYSKGKDRYAWRIKAARQRLEILAKADDGRIPSPGYLWNDKVYWEHPKSSASQRQSSEVHLVSWTSEGTATTTKCTQQKTIDRKKTSSNTDDASELTIGFRDLRSAYSTGRIDDSRNNQEHFLSTPDGVTDGRRKVESAMLQAYTLKNYSEVSKLYHSSRDAAGLPSSPLALEIAVESSLRMHNGNAIEAKTILANAQDAGMNTACAMGPMLIHQISHVRPNDHNVKALCSMVSEYYRINEEHGLPVNHHVGVSVANHFVSRGHAAASLRVLNIIFKSEWSARVPLDITAMHVFLKAYAVLGQESGVQWVVNTILRQNIHIDDVFMKGMTQARKIMILKCNEQASSVSHEDMKKLWARLSSLRPQLFDRRVEQMQDSKIIGRKVVLSLARAAMHTGVARGISTHSVRMRKDSGPQRPRIARRDLLSGAKPPGTVARSQSPALKDLNQVDELELPNELPVKHSSPNSNDGDNRVIYERTTTGLENSVSSKMDHSSGSASYWQSSDVSPSKVYLC</sequence>
<evidence type="ECO:0008006" key="4">
    <source>
        <dbReference type="Google" id="ProtNLM"/>
    </source>
</evidence>
<accession>A0AAQ3MA07</accession>
<evidence type="ECO:0000313" key="3">
    <source>
        <dbReference type="Proteomes" id="UP001303373"/>
    </source>
</evidence>
<feature type="region of interest" description="Disordered" evidence="1">
    <location>
        <begin position="1218"/>
        <end position="1263"/>
    </location>
</feature>
<dbReference type="Proteomes" id="UP001303373">
    <property type="component" value="Chromosome 11"/>
</dbReference>
<dbReference type="Gene3D" id="1.25.40.10">
    <property type="entry name" value="Tetratricopeptide repeat domain"/>
    <property type="match status" value="1"/>
</dbReference>
<feature type="compositionally biased region" description="Basic and acidic residues" evidence="1">
    <location>
        <begin position="148"/>
        <end position="160"/>
    </location>
</feature>
<proteinExistence type="predicted"/>